<evidence type="ECO:0000313" key="1">
    <source>
        <dbReference type="EMBL" id="GMT29546.1"/>
    </source>
</evidence>
<proteinExistence type="predicted"/>
<dbReference type="Proteomes" id="UP001432322">
    <property type="component" value="Unassembled WGS sequence"/>
</dbReference>
<keyword evidence="2" id="KW-1185">Reference proteome</keyword>
<accession>A0AAV5WCA9</accession>
<organism evidence="1 2">
    <name type="scientific">Pristionchus fissidentatus</name>
    <dbReference type="NCBI Taxonomy" id="1538716"/>
    <lineage>
        <taxon>Eukaryota</taxon>
        <taxon>Metazoa</taxon>
        <taxon>Ecdysozoa</taxon>
        <taxon>Nematoda</taxon>
        <taxon>Chromadorea</taxon>
        <taxon>Rhabditida</taxon>
        <taxon>Rhabditina</taxon>
        <taxon>Diplogasteromorpha</taxon>
        <taxon>Diplogasteroidea</taxon>
        <taxon>Neodiplogasteridae</taxon>
        <taxon>Pristionchus</taxon>
    </lineage>
</organism>
<sequence>DYTESVATFLHTGNMVVKNVTAAKKIISVKTPFTITIKSLSASRICQSIAKLGEEMRYNVASLGRAPTLSYLNHSISTEVTLLKDHSSNSAAEGTGVESDFIGKIVDGLFKSVLNESTLQDDKFSIPDFSLPKRKTSQYEFYPWKAAPSVQRHLSTVSQTISHSSILLDSAPFVHCINDSNKHATAAAAAAAAKQNP</sequence>
<evidence type="ECO:0000313" key="2">
    <source>
        <dbReference type="Proteomes" id="UP001432322"/>
    </source>
</evidence>
<reference evidence="1" key="1">
    <citation type="submission" date="2023-10" db="EMBL/GenBank/DDBJ databases">
        <title>Genome assembly of Pristionchus species.</title>
        <authorList>
            <person name="Yoshida K."/>
            <person name="Sommer R.J."/>
        </authorList>
    </citation>
    <scope>NUCLEOTIDE SEQUENCE</scope>
    <source>
        <strain evidence="1">RS5133</strain>
    </source>
</reference>
<dbReference type="EMBL" id="BTSY01000005">
    <property type="protein sequence ID" value="GMT29546.1"/>
    <property type="molecule type" value="Genomic_DNA"/>
</dbReference>
<name>A0AAV5WCA9_9BILA</name>
<gene>
    <name evidence="1" type="ORF">PFISCL1PPCAC_20843</name>
</gene>
<dbReference type="AlphaFoldDB" id="A0AAV5WCA9"/>
<protein>
    <submittedName>
        <fullName evidence="1">Uncharacterized protein</fullName>
    </submittedName>
</protein>
<feature type="non-terminal residue" evidence="1">
    <location>
        <position position="1"/>
    </location>
</feature>
<feature type="non-terminal residue" evidence="1">
    <location>
        <position position="197"/>
    </location>
</feature>
<comment type="caution">
    <text evidence="1">The sequence shown here is derived from an EMBL/GenBank/DDBJ whole genome shotgun (WGS) entry which is preliminary data.</text>
</comment>